<dbReference type="PANTHER" id="PTHR20858">
    <property type="entry name" value="PHOSPHOMETHYLPYRIMIDINE KINASE"/>
    <property type="match status" value="1"/>
</dbReference>
<evidence type="ECO:0000313" key="4">
    <source>
        <dbReference type="EMBL" id="OAG37649.1"/>
    </source>
</evidence>
<dbReference type="InterPro" id="IPR004399">
    <property type="entry name" value="HMP/HMP-P_kinase_dom"/>
</dbReference>
<dbReference type="OrthoDB" id="10028886at2759"/>
<dbReference type="CDD" id="cd01169">
    <property type="entry name" value="HMPP_kinase"/>
    <property type="match status" value="1"/>
</dbReference>
<dbReference type="Gene3D" id="1.20.910.10">
    <property type="entry name" value="Heme oxygenase-like"/>
    <property type="match status" value="1"/>
</dbReference>
<organism evidence="4 5">
    <name type="scientific">Fonsecaea monophora</name>
    <dbReference type="NCBI Taxonomy" id="254056"/>
    <lineage>
        <taxon>Eukaryota</taxon>
        <taxon>Fungi</taxon>
        <taxon>Dikarya</taxon>
        <taxon>Ascomycota</taxon>
        <taxon>Pezizomycotina</taxon>
        <taxon>Eurotiomycetes</taxon>
        <taxon>Chaetothyriomycetidae</taxon>
        <taxon>Chaetothyriales</taxon>
        <taxon>Herpotrichiellaceae</taxon>
        <taxon>Fonsecaea</taxon>
    </lineage>
</organism>
<dbReference type="InterPro" id="IPR029056">
    <property type="entry name" value="Ribokinase-like"/>
</dbReference>
<feature type="domain" description="Pyridoxamine kinase/Phosphomethylpyrimidine kinase" evidence="3">
    <location>
        <begin position="13"/>
        <end position="283"/>
    </location>
</feature>
<dbReference type="GO" id="GO:0009228">
    <property type="term" value="P:thiamine biosynthetic process"/>
    <property type="evidence" value="ECO:0007669"/>
    <property type="project" value="InterPro"/>
</dbReference>
<dbReference type="InterPro" id="IPR004305">
    <property type="entry name" value="Thiaminase-2/PQQC"/>
</dbReference>
<dbReference type="Pfam" id="PF03070">
    <property type="entry name" value="TENA_THI-4"/>
    <property type="match status" value="1"/>
</dbReference>
<dbReference type="Pfam" id="PF08543">
    <property type="entry name" value="Phos_pyr_kin"/>
    <property type="match status" value="1"/>
</dbReference>
<evidence type="ECO:0000313" key="5">
    <source>
        <dbReference type="Proteomes" id="UP000077002"/>
    </source>
</evidence>
<evidence type="ECO:0000256" key="1">
    <source>
        <dbReference type="SAM" id="MobiDB-lite"/>
    </source>
</evidence>
<name>A0A177F363_9EURO</name>
<dbReference type="GO" id="GO:0008972">
    <property type="term" value="F:phosphomethylpyrimidine kinase activity"/>
    <property type="evidence" value="ECO:0007669"/>
    <property type="project" value="InterPro"/>
</dbReference>
<sequence length="567" mass="62025">MTIPRVLVIAGSDSSGGAGLEADQRVLTAHGCYGMIATTALTAQNTLGVQDIHITPPAFVGKQIDACLTDIACDAVKIGMLGSAETIKVVTEALQRHEVSTIIVDPVMVSTSGAQLLPGDAVRNLRERLLPISTLLTPNIPEATLLLRDADVHYKSPSGLDDLKTLARMVHQLGPKAVLLKGGHMPLTKNYVKATRDEDKAYTVDILYDGNDYTVIESQYLASKNTHGTGCSLASAIASNLALDKSKSRTASLARATRLAVQYVTTGIKLADSSIGKGSGPINHFHSLQILPFSPGHFIDTYLLTHPLVARSWEAFTHHPFATAMARGTLPERLFKNYLVQDYLYLTHFARSHALAAYKSQGMAAVAASANIILHIQREMELHLSYCAEFGISRARLEDPSRTKESPACVAYSRYCLDVGASQDWLALQMSLAPCLLGYGVTAARLYRERESVPTDKGNRYWRWVENYVADDYQEAVRVGRASPRLASHPTPTITSHRMISDTNPARTFDPRARTELIETHIVKQSPSRIEELIAIFVRSTEMEVRFWDFDAHPDDDDAAAAAADEA</sequence>
<keyword evidence="5" id="KW-1185">Reference proteome</keyword>
<feature type="domain" description="Thiaminase-2/PQQC" evidence="2">
    <location>
        <begin position="309"/>
        <end position="480"/>
    </location>
</feature>
<feature type="compositionally biased region" description="Polar residues" evidence="1">
    <location>
        <begin position="490"/>
        <end position="506"/>
    </location>
</feature>
<protein>
    <recommendedName>
        <fullName evidence="6">Phosphomethylpyrimidine kinase</fullName>
    </recommendedName>
</protein>
<dbReference type="AlphaFoldDB" id="A0A177F363"/>
<dbReference type="NCBIfam" id="TIGR00097">
    <property type="entry name" value="HMP-P_kinase"/>
    <property type="match status" value="1"/>
</dbReference>
<evidence type="ECO:0008006" key="6">
    <source>
        <dbReference type="Google" id="ProtNLM"/>
    </source>
</evidence>
<dbReference type="InterPro" id="IPR013749">
    <property type="entry name" value="PM/HMP-P_kinase-1"/>
</dbReference>
<feature type="region of interest" description="Disordered" evidence="1">
    <location>
        <begin position="485"/>
        <end position="506"/>
    </location>
</feature>
<dbReference type="PANTHER" id="PTHR20858:SF17">
    <property type="entry name" value="HYDROXYMETHYLPYRIMIDINE_PHOSPHOMETHYLPYRIMIDINE KINASE THI20-RELATED"/>
    <property type="match status" value="1"/>
</dbReference>
<dbReference type="CDD" id="cd19367">
    <property type="entry name" value="TenA_C_ScTHI20-like"/>
    <property type="match status" value="1"/>
</dbReference>
<evidence type="ECO:0000259" key="2">
    <source>
        <dbReference type="Pfam" id="PF03070"/>
    </source>
</evidence>
<evidence type="ECO:0000259" key="3">
    <source>
        <dbReference type="Pfam" id="PF08543"/>
    </source>
</evidence>
<comment type="caution">
    <text evidence="4">The sequence shown here is derived from an EMBL/GenBank/DDBJ whole genome shotgun (WGS) entry which is preliminary data.</text>
</comment>
<dbReference type="Gene3D" id="3.40.1190.20">
    <property type="match status" value="1"/>
</dbReference>
<proteinExistence type="predicted"/>
<reference evidence="4 5" key="1">
    <citation type="submission" date="2016-03" db="EMBL/GenBank/DDBJ databases">
        <title>Draft genome sequence of the Fonsecaea monophora CBS 269.37.</title>
        <authorList>
            <person name="Bombassaro A."/>
            <person name="Vinicius W.A."/>
            <person name="De Hoog S."/>
            <person name="Sun J."/>
            <person name="Souza E.M."/>
            <person name="Raittz R.T."/>
            <person name="Costa F."/>
            <person name="Leao A.C."/>
            <person name="Tadra-Sfeir M.Z."/>
            <person name="Baura V."/>
            <person name="Balsanelli E."/>
            <person name="Pedrosa F.O."/>
            <person name="Moreno L.F."/>
            <person name="Steffens M.B."/>
            <person name="Xi L."/>
            <person name="Bocca A.L."/>
            <person name="Felipe M.S."/>
            <person name="Teixeira M."/>
            <person name="Telles Filho F.Q."/>
            <person name="Azevedo C.M."/>
            <person name="Gomes R."/>
            <person name="Vicente V.A."/>
        </authorList>
    </citation>
    <scope>NUCLEOTIDE SEQUENCE [LARGE SCALE GENOMIC DNA]</scope>
    <source>
        <strain evidence="4 5">CBS 269.37</strain>
    </source>
</reference>
<dbReference type="EMBL" id="LVKK01000068">
    <property type="protein sequence ID" value="OAG37649.1"/>
    <property type="molecule type" value="Genomic_DNA"/>
</dbReference>
<dbReference type="GO" id="GO:0005829">
    <property type="term" value="C:cytosol"/>
    <property type="evidence" value="ECO:0007669"/>
    <property type="project" value="TreeGrafter"/>
</dbReference>
<dbReference type="GeneID" id="34603281"/>
<dbReference type="SUPFAM" id="SSF48613">
    <property type="entry name" value="Heme oxygenase-like"/>
    <property type="match status" value="1"/>
</dbReference>
<dbReference type="RefSeq" id="XP_022509601.1">
    <property type="nucleotide sequence ID" value="XM_022658081.1"/>
</dbReference>
<dbReference type="InterPro" id="IPR016084">
    <property type="entry name" value="Haem_Oase-like_multi-hlx"/>
</dbReference>
<accession>A0A177F363</accession>
<dbReference type="GO" id="GO:0008902">
    <property type="term" value="F:hydroxymethylpyrimidine kinase activity"/>
    <property type="evidence" value="ECO:0007669"/>
    <property type="project" value="TreeGrafter"/>
</dbReference>
<dbReference type="SUPFAM" id="SSF53613">
    <property type="entry name" value="Ribokinase-like"/>
    <property type="match status" value="1"/>
</dbReference>
<dbReference type="Proteomes" id="UP000077002">
    <property type="component" value="Unassembled WGS sequence"/>
</dbReference>
<gene>
    <name evidence="4" type="ORF">AYO21_08133</name>
</gene>
<dbReference type="FunFam" id="3.40.1190.20:FF:000034">
    <property type="entry name" value="Putative hydroxymethylpyrimidine/ phosphomethylpyrimidine kinase 2"/>
    <property type="match status" value="1"/>
</dbReference>